<evidence type="ECO:0000256" key="5">
    <source>
        <dbReference type="ARBA" id="ARBA00023163"/>
    </source>
</evidence>
<comment type="subcellular location">
    <subcellularLocation>
        <location evidence="1 7">Nucleus</location>
    </subcellularLocation>
</comment>
<feature type="compositionally biased region" description="Basic and acidic residues" evidence="8">
    <location>
        <begin position="883"/>
        <end position="895"/>
    </location>
</feature>
<keyword evidence="5" id="KW-0804">Transcription</keyword>
<reference evidence="10 11" key="1">
    <citation type="submission" date="2016-07" db="EMBL/GenBank/DDBJ databases">
        <title>Draft genome of the white-rot fungus Obba rivulosa 3A-2.</title>
        <authorList>
            <consortium name="DOE Joint Genome Institute"/>
            <person name="Miettinen O."/>
            <person name="Riley R."/>
            <person name="Acob R."/>
            <person name="Barry K."/>
            <person name="Cullen D."/>
            <person name="De Vries R."/>
            <person name="Hainaut M."/>
            <person name="Hatakka A."/>
            <person name="Henrissat B."/>
            <person name="Hilden K."/>
            <person name="Kuo R."/>
            <person name="Labutti K."/>
            <person name="Lipzen A."/>
            <person name="Makela M.R."/>
            <person name="Sandor L."/>
            <person name="Spatafora J.W."/>
            <person name="Grigoriev I.V."/>
            <person name="Hibbett D.S."/>
        </authorList>
    </citation>
    <scope>NUCLEOTIDE SEQUENCE [LARGE SCALE GENOMIC DNA]</scope>
    <source>
        <strain evidence="10 11">3A-2</strain>
    </source>
</reference>
<dbReference type="SMART" id="SM00761">
    <property type="entry name" value="HDAC_interact"/>
    <property type="match status" value="1"/>
</dbReference>
<keyword evidence="6 7" id="KW-0539">Nucleus</keyword>
<sequence length="1306" mass="145824">MADKEDKPAERARTAQNADIATAEEPAGNRDAVAKPSSPPPPVVDPALIEPPAGIAPQPSTSLPSPDAPAPELPPAPFAQPPPMLDVPNLATERPLNVTDALSYLDSVKMQFQDSPDVYNQFLDIMKDFKSQLIDTPGVIQRVSNLFHGHPMLIQGFNTFLPAGYRIECTTDAKNPNFITVTTPMGTTTQATNGAFSLGGYSTAPAFANGADPHAPLPIDSNSPASVNVGPALSFVQRVKTRYANEPDRYKRFLEILYPNPPVPGKDVRDLEHWSVAYLSAACAQGDVVSRVAKTFQDAPELMRDFIEFLPDSQTREVELAKLAEQEEARKASAEAAEVKASKKKTETAAASSSVPQKRKRKQPEKDEKKENQKERETAAKAGPSKTKKPRQQGPASEAPSPSFTQRHVIVPASPRRTSQAVHGTPQHAHHHPVQPLPVPVPAAAAQMQAAAPQADESQFFEHVKRALDNRETYNEFLRLVNLFTQDIIDMPRLVRESRTFLGESELMEQFRRILGWDERRERERIGDAESVWTRPMAALDRPSRDQLNLRYGSYRKLPADEMNVTCSGRDEMCKSVLNDEWISQPTFASEDAGFLAHKKNAYEEALHRSEEERHEYDFHIDAIHRTIQILEPLNSKIAQLSPEDRAAFKLKPNLGGAGKAIHQRVIKKIYGREIGMEVYQAIQDTPAAAIPVVLQRLKLKHEEWKRAQREWNKVWREVDARNFHKSLDHQGITFKAADKKATTAKAFVSQIEAARDEQRAKRAALVDPLFARTRPRHQLEFVVDDVPVLQDAIKLTLSFLDRTQGQVNLADRRKIETFVRSFVPLFFVMNAQAFNSAFVPHHEIVDSDMDVDGTADDSELASVSTSARGGRGKKGAGSSSGDLRKKLLKSEQAKLSRRTRAQEVPSPSVSRMASPAASDSIRADGEETRSEHATTVNGEAVAGPSSAPITENVWQATRKRYSFFTNTTFYVLFRLLELLYSRLHLFKNIASKLINEASTSKENRVTVDVGLASRLGDRARNAVHFYGLMLELCEKLFDNEIEQHVFEDQMRYMFGSKDAYKIFTVDKLVGAIVKQIQQVLSDQKSQELYDLLRREREIPSPTTQDQINNRRNTEKIIGPDENIFRMDWLPESKTVTIQLLGKDDSGYDDSEVLTGRWQAYIDSFVSSETTEGVPAHAKHQPFLKRSRLRSPTPPPILAEGGLEIKVCVRTYRLFYVANSEDILWRVPRADVAERDALRQRLARADKRRKAWLEKLDKARDGPEKKSEAALTPSSTGAAAKADATPVNGRNESAPPKPQAEPVAAS</sequence>
<dbReference type="FunFam" id="1.20.1160.11:FF:000002">
    <property type="entry name" value="Paired amphipathic helix protein SIN3"/>
    <property type="match status" value="1"/>
</dbReference>
<feature type="compositionally biased region" description="Basic and acidic residues" evidence="8">
    <location>
        <begin position="1"/>
        <end position="13"/>
    </location>
</feature>
<evidence type="ECO:0000313" key="10">
    <source>
        <dbReference type="EMBL" id="OCH88405.1"/>
    </source>
</evidence>
<dbReference type="InterPro" id="IPR039774">
    <property type="entry name" value="Sin3-like"/>
</dbReference>
<dbReference type="GO" id="GO:0003714">
    <property type="term" value="F:transcription corepressor activity"/>
    <property type="evidence" value="ECO:0007669"/>
    <property type="project" value="InterPro"/>
</dbReference>
<gene>
    <name evidence="10" type="ORF">OBBRIDRAFT_795302</name>
</gene>
<keyword evidence="3" id="KW-0677">Repeat</keyword>
<evidence type="ECO:0000259" key="9">
    <source>
        <dbReference type="SMART" id="SM00761"/>
    </source>
</evidence>
<accession>A0A8E2DHN4</accession>
<dbReference type="OrthoDB" id="10265969at2759"/>
<evidence type="ECO:0000313" key="11">
    <source>
        <dbReference type="Proteomes" id="UP000250043"/>
    </source>
</evidence>
<protein>
    <recommendedName>
        <fullName evidence="9">Histone deacetylase interacting domain-containing protein</fullName>
    </recommendedName>
</protein>
<dbReference type="InterPro" id="IPR031693">
    <property type="entry name" value="Sin3_C"/>
</dbReference>
<dbReference type="PROSITE" id="PS51477">
    <property type="entry name" value="PAH"/>
    <property type="match status" value="2"/>
</dbReference>
<dbReference type="GO" id="GO:0000122">
    <property type="term" value="P:negative regulation of transcription by RNA polymerase II"/>
    <property type="evidence" value="ECO:0007669"/>
    <property type="project" value="TreeGrafter"/>
</dbReference>
<dbReference type="PANTHER" id="PTHR12346:SF0">
    <property type="entry name" value="SIN3A, ISOFORM G"/>
    <property type="match status" value="1"/>
</dbReference>
<feature type="region of interest" description="Disordered" evidence="8">
    <location>
        <begin position="856"/>
        <end position="946"/>
    </location>
</feature>
<evidence type="ECO:0000256" key="3">
    <source>
        <dbReference type="ARBA" id="ARBA00022737"/>
    </source>
</evidence>
<dbReference type="SUPFAM" id="SSF47762">
    <property type="entry name" value="PAH2 domain"/>
    <property type="match status" value="3"/>
</dbReference>
<keyword evidence="2" id="KW-0678">Repressor</keyword>
<dbReference type="FunFam" id="1.20.1160.11:FF:000001">
    <property type="entry name" value="Paired amphipathic helix protein Sin3"/>
    <property type="match status" value="1"/>
</dbReference>
<dbReference type="InterPro" id="IPR013194">
    <property type="entry name" value="HDAC_interact_dom"/>
</dbReference>
<dbReference type="InterPro" id="IPR003822">
    <property type="entry name" value="PAH"/>
</dbReference>
<dbReference type="PANTHER" id="PTHR12346">
    <property type="entry name" value="SIN3B-RELATED"/>
    <property type="match status" value="1"/>
</dbReference>
<feature type="region of interest" description="Disordered" evidence="8">
    <location>
        <begin position="1"/>
        <end position="90"/>
    </location>
</feature>
<evidence type="ECO:0000256" key="2">
    <source>
        <dbReference type="ARBA" id="ARBA00022491"/>
    </source>
</evidence>
<dbReference type="Pfam" id="PF16879">
    <property type="entry name" value="Sin3a_C"/>
    <property type="match status" value="1"/>
</dbReference>
<feature type="region of interest" description="Disordered" evidence="8">
    <location>
        <begin position="334"/>
        <end position="438"/>
    </location>
</feature>
<feature type="compositionally biased region" description="Pro residues" evidence="8">
    <location>
        <begin position="66"/>
        <end position="85"/>
    </location>
</feature>
<dbReference type="InterPro" id="IPR036600">
    <property type="entry name" value="PAH_sf"/>
</dbReference>
<dbReference type="Gene3D" id="1.20.1160.11">
    <property type="entry name" value="Paired amphipathic helix"/>
    <property type="match status" value="3"/>
</dbReference>
<dbReference type="Proteomes" id="UP000250043">
    <property type="component" value="Unassembled WGS sequence"/>
</dbReference>
<feature type="compositionally biased region" description="Basic and acidic residues" evidence="8">
    <location>
        <begin position="922"/>
        <end position="933"/>
    </location>
</feature>
<evidence type="ECO:0000256" key="1">
    <source>
        <dbReference type="ARBA" id="ARBA00004123"/>
    </source>
</evidence>
<dbReference type="Pfam" id="PF08295">
    <property type="entry name" value="Sin3_corepress"/>
    <property type="match status" value="1"/>
</dbReference>
<keyword evidence="11" id="KW-1185">Reference proteome</keyword>
<evidence type="ECO:0000256" key="4">
    <source>
        <dbReference type="ARBA" id="ARBA00023015"/>
    </source>
</evidence>
<evidence type="ECO:0000256" key="6">
    <source>
        <dbReference type="ARBA" id="ARBA00023242"/>
    </source>
</evidence>
<dbReference type="Pfam" id="PF02671">
    <property type="entry name" value="PAH"/>
    <property type="match status" value="2"/>
</dbReference>
<feature type="compositionally biased region" description="Basic and acidic residues" evidence="8">
    <location>
        <begin position="334"/>
        <end position="347"/>
    </location>
</feature>
<dbReference type="GO" id="GO:0070822">
    <property type="term" value="C:Sin3-type complex"/>
    <property type="evidence" value="ECO:0007669"/>
    <property type="project" value="TreeGrafter"/>
</dbReference>
<feature type="region of interest" description="Disordered" evidence="8">
    <location>
        <begin position="1255"/>
        <end position="1306"/>
    </location>
</feature>
<feature type="compositionally biased region" description="Basic and acidic residues" evidence="8">
    <location>
        <begin position="364"/>
        <end position="379"/>
    </location>
</feature>
<evidence type="ECO:0000256" key="8">
    <source>
        <dbReference type="SAM" id="MobiDB-lite"/>
    </source>
</evidence>
<name>A0A8E2DHN4_9APHY</name>
<keyword evidence="4" id="KW-0805">Transcription regulation</keyword>
<feature type="domain" description="Histone deacetylase interacting" evidence="9">
    <location>
        <begin position="549"/>
        <end position="648"/>
    </location>
</feature>
<organism evidence="10 11">
    <name type="scientific">Obba rivulosa</name>
    <dbReference type="NCBI Taxonomy" id="1052685"/>
    <lineage>
        <taxon>Eukaryota</taxon>
        <taxon>Fungi</taxon>
        <taxon>Dikarya</taxon>
        <taxon>Basidiomycota</taxon>
        <taxon>Agaricomycotina</taxon>
        <taxon>Agaricomycetes</taxon>
        <taxon>Polyporales</taxon>
        <taxon>Gelatoporiaceae</taxon>
        <taxon>Obba</taxon>
    </lineage>
</organism>
<feature type="compositionally biased region" description="Basic and acidic residues" evidence="8">
    <location>
        <begin position="1255"/>
        <end position="1268"/>
    </location>
</feature>
<dbReference type="EMBL" id="KV722454">
    <property type="protein sequence ID" value="OCH88405.1"/>
    <property type="molecule type" value="Genomic_DNA"/>
</dbReference>
<proteinExistence type="predicted"/>
<evidence type="ECO:0000256" key="7">
    <source>
        <dbReference type="PROSITE-ProRule" id="PRU00810"/>
    </source>
</evidence>